<proteinExistence type="predicted"/>
<reference evidence="1" key="1">
    <citation type="journal article" date="2012" name="PLoS ONE">
        <title>Gene sets for utilization of primary and secondary nutrition supplies in the distal gut of endangered iberian lynx.</title>
        <authorList>
            <person name="Alcaide M."/>
            <person name="Messina E."/>
            <person name="Richter M."/>
            <person name="Bargiela R."/>
            <person name="Peplies J."/>
            <person name="Huws S.A."/>
            <person name="Newbold C.J."/>
            <person name="Golyshin P.N."/>
            <person name="Simon M.A."/>
            <person name="Lopez G."/>
            <person name="Yakimov M.M."/>
            <person name="Ferrer M."/>
        </authorList>
    </citation>
    <scope>NUCLEOTIDE SEQUENCE</scope>
</reference>
<organism evidence="1">
    <name type="scientific">gut metagenome</name>
    <dbReference type="NCBI Taxonomy" id="749906"/>
    <lineage>
        <taxon>unclassified sequences</taxon>
        <taxon>metagenomes</taxon>
        <taxon>organismal metagenomes</taxon>
    </lineage>
</organism>
<accession>J9D4M1</accession>
<gene>
    <name evidence="1" type="ORF">EVA_04277</name>
</gene>
<comment type="caution">
    <text evidence="1">The sequence shown here is derived from an EMBL/GenBank/DDBJ whole genome shotgun (WGS) entry which is preliminary data.</text>
</comment>
<dbReference type="EMBL" id="AMCI01000840">
    <property type="protein sequence ID" value="EJX07606.1"/>
    <property type="molecule type" value="Genomic_DNA"/>
</dbReference>
<protein>
    <submittedName>
        <fullName evidence="1">Uncharacterized protein</fullName>
    </submittedName>
</protein>
<dbReference type="Pfam" id="PF14055">
    <property type="entry name" value="NVEALA"/>
    <property type="match status" value="1"/>
</dbReference>
<feature type="non-terminal residue" evidence="1">
    <location>
        <position position="1"/>
    </location>
</feature>
<evidence type="ECO:0000313" key="1">
    <source>
        <dbReference type="EMBL" id="EJX07606.1"/>
    </source>
</evidence>
<dbReference type="InterPro" id="IPR025905">
    <property type="entry name" value="NVEALA"/>
</dbReference>
<sequence length="55" mass="6032">IQSKMKKNILKLLFASAFAFVAGYSVYTSQQKVEMSDWAMANVEALADNETGNGN</sequence>
<dbReference type="AlphaFoldDB" id="J9D4M1"/>
<name>J9D4M1_9ZZZZ</name>